<evidence type="ECO:0000256" key="10">
    <source>
        <dbReference type="ARBA" id="ARBA00023002"/>
    </source>
</evidence>
<dbReference type="PRINTS" id="PR00465">
    <property type="entry name" value="EP450IV"/>
</dbReference>
<comment type="cofactor">
    <cofactor evidence="1">
        <name>heme</name>
        <dbReference type="ChEBI" id="CHEBI:30413"/>
    </cofactor>
</comment>
<dbReference type="EMBL" id="CP092885">
    <property type="protein sequence ID" value="UYV83494.1"/>
    <property type="molecule type" value="Genomic_DNA"/>
</dbReference>
<dbReference type="InterPro" id="IPR017972">
    <property type="entry name" value="Cyt_P450_CS"/>
</dbReference>
<keyword evidence="10 14" id="KW-0560">Oxidoreductase</keyword>
<evidence type="ECO:0008006" key="17">
    <source>
        <dbReference type="Google" id="ProtNLM"/>
    </source>
</evidence>
<keyword evidence="13" id="KW-0472">Membrane</keyword>
<keyword evidence="12 14" id="KW-0503">Monooxygenase</keyword>
<evidence type="ECO:0000256" key="3">
    <source>
        <dbReference type="ARBA" id="ARBA00004174"/>
    </source>
</evidence>
<reference evidence="15 16" key="1">
    <citation type="submission" date="2022-03" db="EMBL/GenBank/DDBJ databases">
        <title>A chromosomal length assembly of Cordylochernes scorpioides.</title>
        <authorList>
            <person name="Zeh D."/>
            <person name="Zeh J."/>
        </authorList>
    </citation>
    <scope>NUCLEOTIDE SEQUENCE [LARGE SCALE GENOMIC DNA]</scope>
    <source>
        <strain evidence="15">IN4F17</strain>
        <tissue evidence="15">Whole Body</tissue>
    </source>
</reference>
<evidence type="ECO:0000256" key="12">
    <source>
        <dbReference type="ARBA" id="ARBA00023033"/>
    </source>
</evidence>
<evidence type="ECO:0000256" key="5">
    <source>
        <dbReference type="ARBA" id="ARBA00010617"/>
    </source>
</evidence>
<evidence type="ECO:0000256" key="7">
    <source>
        <dbReference type="ARBA" id="ARBA00022723"/>
    </source>
</evidence>
<evidence type="ECO:0000313" key="15">
    <source>
        <dbReference type="EMBL" id="UYV83494.1"/>
    </source>
</evidence>
<organism evidence="15 16">
    <name type="scientific">Cordylochernes scorpioides</name>
    <dbReference type="NCBI Taxonomy" id="51811"/>
    <lineage>
        <taxon>Eukaryota</taxon>
        <taxon>Metazoa</taxon>
        <taxon>Ecdysozoa</taxon>
        <taxon>Arthropoda</taxon>
        <taxon>Chelicerata</taxon>
        <taxon>Arachnida</taxon>
        <taxon>Pseudoscorpiones</taxon>
        <taxon>Cheliferoidea</taxon>
        <taxon>Chernetidae</taxon>
        <taxon>Cordylochernes</taxon>
    </lineage>
</organism>
<dbReference type="PANTHER" id="PTHR24292">
    <property type="entry name" value="CYTOCHROME P450"/>
    <property type="match status" value="1"/>
</dbReference>
<dbReference type="PANTHER" id="PTHR24292:SF54">
    <property type="entry name" value="CYP9F3-RELATED"/>
    <property type="match status" value="1"/>
</dbReference>
<name>A0ABY6LSH6_9ARAC</name>
<gene>
    <name evidence="15" type="ORF">LAZ67_23001225</name>
</gene>
<keyword evidence="9" id="KW-0492">Microsome</keyword>
<protein>
    <recommendedName>
        <fullName evidence="17">Cytochrome P450</fullName>
    </recommendedName>
</protein>
<evidence type="ECO:0000256" key="6">
    <source>
        <dbReference type="ARBA" id="ARBA00022617"/>
    </source>
</evidence>
<accession>A0ABY6LSH6</accession>
<comment type="subcellular location">
    <subcellularLocation>
        <location evidence="4">Endoplasmic reticulum membrane</location>
        <topology evidence="4">Peripheral membrane protein</topology>
    </subcellularLocation>
    <subcellularLocation>
        <location evidence="3">Microsome membrane</location>
        <topology evidence="3">Peripheral membrane protein</topology>
    </subcellularLocation>
</comment>
<dbReference type="PRINTS" id="PR00385">
    <property type="entry name" value="P450"/>
</dbReference>
<evidence type="ECO:0000256" key="2">
    <source>
        <dbReference type="ARBA" id="ARBA00003690"/>
    </source>
</evidence>
<evidence type="ECO:0000313" key="16">
    <source>
        <dbReference type="Proteomes" id="UP001235939"/>
    </source>
</evidence>
<evidence type="ECO:0000256" key="13">
    <source>
        <dbReference type="ARBA" id="ARBA00023136"/>
    </source>
</evidence>
<evidence type="ECO:0000256" key="1">
    <source>
        <dbReference type="ARBA" id="ARBA00001971"/>
    </source>
</evidence>
<comment type="similarity">
    <text evidence="5 14">Belongs to the cytochrome P450 family.</text>
</comment>
<dbReference type="InterPro" id="IPR002403">
    <property type="entry name" value="Cyt_P450_E_grp-IV"/>
</dbReference>
<dbReference type="InterPro" id="IPR001128">
    <property type="entry name" value="Cyt_P450"/>
</dbReference>
<keyword evidence="7 14" id="KW-0479">Metal-binding</keyword>
<evidence type="ECO:0000256" key="9">
    <source>
        <dbReference type="ARBA" id="ARBA00022848"/>
    </source>
</evidence>
<dbReference type="InterPro" id="IPR050476">
    <property type="entry name" value="Insect_CytP450_Detox"/>
</dbReference>
<evidence type="ECO:0000256" key="11">
    <source>
        <dbReference type="ARBA" id="ARBA00023004"/>
    </source>
</evidence>
<comment type="function">
    <text evidence="2">May be involved in the metabolism of insect hormones and in the breakdown of synthetic insecticides.</text>
</comment>
<keyword evidence="11 14" id="KW-0408">Iron</keyword>
<sequence>MVKQIEHEILKTGIQIESKTDNPISNSWFDHNYYIAKKTMKETLGKYTKSNSDSDFLEYVKTRNKYTSIINIKKEKYANLCLVHSLATRNASDLEAVGLCAAWSIGVPSMITSCRESGGEINYDMFKSMPFLEAVVCETLRMYPALPIVNREVGEDFLLGDTGIELKKGMEVAIPLIGMHYDPEFYPEPFKFKPERFLPENRDSLTPFTYMPFGLGPRSCVALRFAQMEAKVALVNLLREFRFSRSPRTTALKKDSDAVKYLMTKFPKISCSKITEGILIGLQIRKLINDEESIATLKEDVKNAWLALIDVVKHVLGNNKSPNYARIVEYLISKFHKLECITNLKFPFMDSHLNFFPDNLGAESEEQVERFHQDIKIIEQRYNGLWNQHMVADYCWNLMRDEKQNFTEKIFKSMKIFFLLLPKYYCASLLLIRLPEFEQRKSSSSVSHHLIQQELQRESLKAYFTEEHFTFVFQPHT</sequence>
<dbReference type="InterPro" id="IPR036396">
    <property type="entry name" value="Cyt_P450_sf"/>
</dbReference>
<evidence type="ECO:0000256" key="14">
    <source>
        <dbReference type="RuleBase" id="RU000461"/>
    </source>
</evidence>
<keyword evidence="8" id="KW-0256">Endoplasmic reticulum</keyword>
<dbReference type="Gene3D" id="1.10.630.10">
    <property type="entry name" value="Cytochrome P450"/>
    <property type="match status" value="1"/>
</dbReference>
<dbReference type="PROSITE" id="PS00086">
    <property type="entry name" value="CYTOCHROME_P450"/>
    <property type="match status" value="1"/>
</dbReference>
<dbReference type="Proteomes" id="UP001235939">
    <property type="component" value="Chromosome 23"/>
</dbReference>
<keyword evidence="16" id="KW-1185">Reference proteome</keyword>
<proteinExistence type="inferred from homology"/>
<evidence type="ECO:0000256" key="8">
    <source>
        <dbReference type="ARBA" id="ARBA00022824"/>
    </source>
</evidence>
<dbReference type="Pfam" id="PF00067">
    <property type="entry name" value="p450"/>
    <property type="match status" value="1"/>
</dbReference>
<evidence type="ECO:0000256" key="4">
    <source>
        <dbReference type="ARBA" id="ARBA00004406"/>
    </source>
</evidence>
<dbReference type="SUPFAM" id="SSF48264">
    <property type="entry name" value="Cytochrome P450"/>
    <property type="match status" value="1"/>
</dbReference>
<keyword evidence="6 14" id="KW-0349">Heme</keyword>